<dbReference type="Pfam" id="PF03883">
    <property type="entry name" value="H2O2_YaaD"/>
    <property type="match status" value="1"/>
</dbReference>
<dbReference type="eggNOG" id="COG3022">
    <property type="taxonomic scope" value="Bacteria"/>
</dbReference>
<dbReference type="GO" id="GO:0033194">
    <property type="term" value="P:response to hydroperoxide"/>
    <property type="evidence" value="ECO:0007669"/>
    <property type="project" value="TreeGrafter"/>
</dbReference>
<dbReference type="PANTHER" id="PTHR30283:SF4">
    <property type="entry name" value="PEROXIDE STRESS RESISTANCE PROTEIN YAAA"/>
    <property type="match status" value="1"/>
</dbReference>
<protein>
    <recommendedName>
        <fullName evidence="4">Peroxide stress protein YaaA</fullName>
    </recommendedName>
</protein>
<accession>D3QAT7</accession>
<dbReference type="KEGG" id="sna:Snas_5098"/>
<reference evidence="2 3" key="1">
    <citation type="journal article" date="2009" name="Stand. Genomic Sci.">
        <title>Complete genome sequence of Stackebrandtia nassauensis type strain (LLR-40K-21).</title>
        <authorList>
            <person name="Munk C."/>
            <person name="Lapidus A."/>
            <person name="Copeland A."/>
            <person name="Jando M."/>
            <person name="Mayilraj S."/>
            <person name="Glavina Del Rio T."/>
            <person name="Nolan M."/>
            <person name="Chen F."/>
            <person name="Lucas S."/>
            <person name="Tice H."/>
            <person name="Cheng J.F."/>
            <person name="Han C."/>
            <person name="Detter J.C."/>
            <person name="Bruce D."/>
            <person name="Goodwin L."/>
            <person name="Chain P."/>
            <person name="Pitluck S."/>
            <person name="Goker M."/>
            <person name="Ovchinikova G."/>
            <person name="Pati A."/>
            <person name="Ivanova N."/>
            <person name="Mavromatis K."/>
            <person name="Chen A."/>
            <person name="Palaniappan K."/>
            <person name="Land M."/>
            <person name="Hauser L."/>
            <person name="Chang Y.J."/>
            <person name="Jeffries C.D."/>
            <person name="Bristow J."/>
            <person name="Eisen J.A."/>
            <person name="Markowitz V."/>
            <person name="Hugenholtz P."/>
            <person name="Kyrpides N.C."/>
            <person name="Klenk H.P."/>
        </authorList>
    </citation>
    <scope>NUCLEOTIDE SEQUENCE [LARGE SCALE GENOMIC DNA]</scope>
    <source>
        <strain evidence="3">DSM 44728 / CIP 108903 / NRRL B-16338 / NBRC 102104 / LLR-40K-21</strain>
    </source>
</reference>
<dbReference type="OrthoDB" id="3210767at2"/>
<keyword evidence="3" id="KW-1185">Reference proteome</keyword>
<dbReference type="AlphaFoldDB" id="D3QAT7"/>
<dbReference type="Proteomes" id="UP000000844">
    <property type="component" value="Chromosome"/>
</dbReference>
<dbReference type="HOGENOM" id="CLU_071581_0_0_11"/>
<dbReference type="RefSeq" id="WP_013020304.1">
    <property type="nucleotide sequence ID" value="NC_013947.1"/>
</dbReference>
<organism evidence="2 3">
    <name type="scientific">Stackebrandtia nassauensis (strain DSM 44728 / CIP 108903 / NRRL B-16338 / NBRC 102104 / LLR-40K-21)</name>
    <dbReference type="NCBI Taxonomy" id="446470"/>
    <lineage>
        <taxon>Bacteria</taxon>
        <taxon>Bacillati</taxon>
        <taxon>Actinomycetota</taxon>
        <taxon>Actinomycetes</taxon>
        <taxon>Glycomycetales</taxon>
        <taxon>Glycomycetaceae</taxon>
        <taxon>Stackebrandtia</taxon>
    </lineage>
</organism>
<evidence type="ECO:0000256" key="1">
    <source>
        <dbReference type="SAM" id="MobiDB-lite"/>
    </source>
</evidence>
<dbReference type="PANTHER" id="PTHR30283">
    <property type="entry name" value="PEROXIDE STRESS RESPONSE PROTEIN YAAA"/>
    <property type="match status" value="1"/>
</dbReference>
<evidence type="ECO:0008006" key="4">
    <source>
        <dbReference type="Google" id="ProtNLM"/>
    </source>
</evidence>
<feature type="region of interest" description="Disordered" evidence="1">
    <location>
        <begin position="1"/>
        <end position="21"/>
    </location>
</feature>
<dbReference type="EMBL" id="CP001778">
    <property type="protein sequence ID" value="ADD44733.1"/>
    <property type="molecule type" value="Genomic_DNA"/>
</dbReference>
<sequence length="260" mass="28141">MRILLPPSEGKTTPEAGPPVALPRLLRPALGQARQQVMDALVRLCEADTDAAMRVLKLGERLRGDVAANAKLATAPAAAAEHVYTGVLFEALDLPNLSPAARKRADERVVIFSGLWGVVRPGDPIPAYRCPVGATLPHVEGKRPVGLGSFWRRQLEPELAAEFDGQFLVDLRSGPYAAMWRPAPGSHAAVRVLHERLVGGELTRSVVSHFNKATKGRLAAELLREAVEADSVASFTEALRDLKYRVEAEASRVDIIVTEL</sequence>
<gene>
    <name evidence="2" type="ordered locus">Snas_5098</name>
</gene>
<dbReference type="InterPro" id="IPR005583">
    <property type="entry name" value="YaaA"/>
</dbReference>
<proteinExistence type="predicted"/>
<dbReference type="GO" id="GO:0005829">
    <property type="term" value="C:cytosol"/>
    <property type="evidence" value="ECO:0007669"/>
    <property type="project" value="TreeGrafter"/>
</dbReference>
<name>D3QAT7_STANL</name>
<dbReference type="STRING" id="446470.Snas_5098"/>
<evidence type="ECO:0000313" key="3">
    <source>
        <dbReference type="Proteomes" id="UP000000844"/>
    </source>
</evidence>
<evidence type="ECO:0000313" key="2">
    <source>
        <dbReference type="EMBL" id="ADD44733.1"/>
    </source>
</evidence>